<dbReference type="GO" id="GO:0000976">
    <property type="term" value="F:transcription cis-regulatory region binding"/>
    <property type="evidence" value="ECO:0007669"/>
    <property type="project" value="TreeGrafter"/>
</dbReference>
<evidence type="ECO:0000256" key="2">
    <source>
        <dbReference type="ARBA" id="ARBA00023125"/>
    </source>
</evidence>
<dbReference type="PROSITE" id="PS50977">
    <property type="entry name" value="HTH_TETR_2"/>
    <property type="match status" value="1"/>
</dbReference>
<protein>
    <submittedName>
        <fullName evidence="6">TetR/AcrR family transcriptional regulator</fullName>
    </submittedName>
</protein>
<keyword evidence="1" id="KW-0805">Transcription regulation</keyword>
<dbReference type="Proteomes" id="UP000319897">
    <property type="component" value="Unassembled WGS sequence"/>
</dbReference>
<dbReference type="Pfam" id="PF00440">
    <property type="entry name" value="TetR_N"/>
    <property type="match status" value="1"/>
</dbReference>
<name>A0A501XDH9_9SPHN</name>
<organism evidence="6 7">
    <name type="scientific">Sandaracinobacter neustonicus</name>
    <dbReference type="NCBI Taxonomy" id="1715348"/>
    <lineage>
        <taxon>Bacteria</taxon>
        <taxon>Pseudomonadati</taxon>
        <taxon>Pseudomonadota</taxon>
        <taxon>Alphaproteobacteria</taxon>
        <taxon>Sphingomonadales</taxon>
        <taxon>Sphingosinicellaceae</taxon>
        <taxon>Sandaracinobacter</taxon>
    </lineage>
</organism>
<comment type="caution">
    <text evidence="6">The sequence shown here is derived from an EMBL/GenBank/DDBJ whole genome shotgun (WGS) entry which is preliminary data.</text>
</comment>
<dbReference type="InterPro" id="IPR050109">
    <property type="entry name" value="HTH-type_TetR-like_transc_reg"/>
</dbReference>
<dbReference type="SUPFAM" id="SSF46689">
    <property type="entry name" value="Homeodomain-like"/>
    <property type="match status" value="1"/>
</dbReference>
<dbReference type="GO" id="GO:0003700">
    <property type="term" value="F:DNA-binding transcription factor activity"/>
    <property type="evidence" value="ECO:0007669"/>
    <property type="project" value="TreeGrafter"/>
</dbReference>
<dbReference type="PANTHER" id="PTHR30055:SF234">
    <property type="entry name" value="HTH-TYPE TRANSCRIPTIONAL REGULATOR BETI"/>
    <property type="match status" value="1"/>
</dbReference>
<keyword evidence="3" id="KW-0804">Transcription</keyword>
<feature type="DNA-binding region" description="H-T-H motif" evidence="4">
    <location>
        <begin position="60"/>
        <end position="79"/>
    </location>
</feature>
<keyword evidence="2 4" id="KW-0238">DNA-binding</keyword>
<keyword evidence="7" id="KW-1185">Reference proteome</keyword>
<proteinExistence type="predicted"/>
<evidence type="ECO:0000256" key="1">
    <source>
        <dbReference type="ARBA" id="ARBA00023015"/>
    </source>
</evidence>
<dbReference type="Gene3D" id="1.10.357.10">
    <property type="entry name" value="Tetracycline Repressor, domain 2"/>
    <property type="match status" value="1"/>
</dbReference>
<dbReference type="InterPro" id="IPR009057">
    <property type="entry name" value="Homeodomain-like_sf"/>
</dbReference>
<accession>A0A501XDH9</accession>
<dbReference type="OrthoDB" id="9816296at2"/>
<gene>
    <name evidence="6" type="ORF">FJQ54_16660</name>
</gene>
<evidence type="ECO:0000313" key="7">
    <source>
        <dbReference type="Proteomes" id="UP000319897"/>
    </source>
</evidence>
<reference evidence="6 7" key="1">
    <citation type="submission" date="2019-06" db="EMBL/GenBank/DDBJ databases">
        <authorList>
            <person name="Lee I."/>
            <person name="Jang G.I."/>
            <person name="Hwang C.Y."/>
        </authorList>
    </citation>
    <scope>NUCLEOTIDE SEQUENCE [LARGE SCALE GENOMIC DNA]</scope>
    <source>
        <strain evidence="6 7">PAMC 28131</strain>
    </source>
</reference>
<feature type="domain" description="HTH tetR-type" evidence="5">
    <location>
        <begin position="37"/>
        <end position="97"/>
    </location>
</feature>
<evidence type="ECO:0000256" key="4">
    <source>
        <dbReference type="PROSITE-ProRule" id="PRU00335"/>
    </source>
</evidence>
<dbReference type="EMBL" id="VFSU01000034">
    <property type="protein sequence ID" value="TPE58678.1"/>
    <property type="molecule type" value="Genomic_DNA"/>
</dbReference>
<dbReference type="PANTHER" id="PTHR30055">
    <property type="entry name" value="HTH-TYPE TRANSCRIPTIONAL REGULATOR RUTR"/>
    <property type="match status" value="1"/>
</dbReference>
<sequence length="247" mass="27296">MEFPSAWGAVLRNEPKNFLESVPDPTALTGNELAKSRSTRRRILDAARDILATQGYSRFSTLAVAERAGLTRPAMLYHFGSRLELVKATVHHLARQRIEVFEAALADISIEPGYKGQAVRAALVDTLWNQLQGPDFAAFTELVAAARTDSELRSITSPVLVAFDESRRAAAERVLPEGSYDPEDFQLSRDIVHYLLEGVLQQDSIAANRERRLAAIRHFLKMLVASTPGAEFLQAVTADWKANNPPA</sequence>
<dbReference type="PRINTS" id="PR00455">
    <property type="entry name" value="HTHTETR"/>
</dbReference>
<evidence type="ECO:0000256" key="3">
    <source>
        <dbReference type="ARBA" id="ARBA00023163"/>
    </source>
</evidence>
<evidence type="ECO:0000313" key="6">
    <source>
        <dbReference type="EMBL" id="TPE58678.1"/>
    </source>
</evidence>
<dbReference type="AlphaFoldDB" id="A0A501XDH9"/>
<dbReference type="InterPro" id="IPR001647">
    <property type="entry name" value="HTH_TetR"/>
</dbReference>
<evidence type="ECO:0000259" key="5">
    <source>
        <dbReference type="PROSITE" id="PS50977"/>
    </source>
</evidence>